<dbReference type="InterPro" id="IPR017850">
    <property type="entry name" value="Alkaline_phosphatase_core_sf"/>
</dbReference>
<dbReference type="PANTHER" id="PTHR43751:SF1">
    <property type="entry name" value="SULFATASE ATSG-RELATED"/>
    <property type="match status" value="1"/>
</dbReference>
<evidence type="ECO:0000313" key="6">
    <source>
        <dbReference type="Proteomes" id="UP000306196"/>
    </source>
</evidence>
<dbReference type="PANTHER" id="PTHR43751">
    <property type="entry name" value="SULFATASE"/>
    <property type="match status" value="1"/>
</dbReference>
<feature type="domain" description="Sulfatase N-terminal" evidence="4">
    <location>
        <begin position="48"/>
        <end position="314"/>
    </location>
</feature>
<evidence type="ECO:0000256" key="3">
    <source>
        <dbReference type="SAM" id="Phobius"/>
    </source>
</evidence>
<feature type="transmembrane region" description="Helical" evidence="3">
    <location>
        <begin position="21"/>
        <end position="40"/>
    </location>
</feature>
<keyword evidence="3" id="KW-1133">Transmembrane helix</keyword>
<dbReference type="InterPro" id="IPR000917">
    <property type="entry name" value="Sulfatase_N"/>
</dbReference>
<gene>
    <name evidence="5" type="ORF">FEM03_14290</name>
</gene>
<evidence type="ECO:0000313" key="5">
    <source>
        <dbReference type="EMBL" id="TLD69902.1"/>
    </source>
</evidence>
<dbReference type="GO" id="GO:0016787">
    <property type="term" value="F:hydrolase activity"/>
    <property type="evidence" value="ECO:0007669"/>
    <property type="project" value="UniProtKB-KW"/>
</dbReference>
<dbReference type="OrthoDB" id="9803751at2"/>
<dbReference type="PROSITE" id="PS00523">
    <property type="entry name" value="SULFATASE_1"/>
    <property type="match status" value="1"/>
</dbReference>
<keyword evidence="6" id="KW-1185">Reference proteome</keyword>
<sequence>MLKCRKVKLVERSQIEGFCRCRGLIFALICWSASITWMFGANPVMAPPHLVVFLADDYSFLDSKVEGAADMRTPNLSKLAAAGMTFTHAFVASPSCAPSRAALLTGLMPARNGAEVNHSKPRAEIKKLPAYLQELGYEVVAFGKVAHYRHTGDYGFDHFAHDKFHDHDGVPAALKWLRERKSSKPLCIFIGSNWPHVPWPERASWAEPSAMRLPPSQADTPETRDARAAYATAVTRMDDELGKVMAAVNETLGTNVALMMTSDHGAQFPFAKWNCYDAGIRVPLMVSWPGVVEAGTRSEAMVSWVDILPTLAEMGGGKVAAKIDGQSFAPVLRRQKQEHRERIFTTHSADGKINVYPMRSVRTKDWKLIVNLTPEAKFTTHIDLVPHGKLPGYWGGFWESWVRMAESSPDIAAKVQRYRHRPEMELYDLVNDPHEMSNLAADPAQFDRVRELRSELETWMTAQGDQRVEKGPGPEVK</sequence>
<dbReference type="InterPro" id="IPR052701">
    <property type="entry name" value="GAG_Ulvan_Degrading_Sulfatases"/>
</dbReference>
<comment type="caution">
    <text evidence="5">The sequence shown here is derived from an EMBL/GenBank/DDBJ whole genome shotgun (WGS) entry which is preliminary data.</text>
</comment>
<evidence type="ECO:0000256" key="2">
    <source>
        <dbReference type="ARBA" id="ARBA00022801"/>
    </source>
</evidence>
<dbReference type="SUPFAM" id="SSF53649">
    <property type="entry name" value="Alkaline phosphatase-like"/>
    <property type="match status" value="1"/>
</dbReference>
<keyword evidence="2" id="KW-0378">Hydrolase</keyword>
<dbReference type="AlphaFoldDB" id="A0A5R8KC74"/>
<organism evidence="5 6">
    <name type="scientific">Phragmitibacter flavus</name>
    <dbReference type="NCBI Taxonomy" id="2576071"/>
    <lineage>
        <taxon>Bacteria</taxon>
        <taxon>Pseudomonadati</taxon>
        <taxon>Verrucomicrobiota</taxon>
        <taxon>Verrucomicrobiia</taxon>
        <taxon>Verrucomicrobiales</taxon>
        <taxon>Verrucomicrobiaceae</taxon>
        <taxon>Phragmitibacter</taxon>
    </lineage>
</organism>
<dbReference type="Gene3D" id="3.40.720.10">
    <property type="entry name" value="Alkaline Phosphatase, subunit A"/>
    <property type="match status" value="1"/>
</dbReference>
<keyword evidence="3" id="KW-0812">Transmembrane</keyword>
<proteinExistence type="inferred from homology"/>
<name>A0A5R8KC74_9BACT</name>
<comment type="similarity">
    <text evidence="1">Belongs to the sulfatase family.</text>
</comment>
<dbReference type="EMBL" id="VAUV01000010">
    <property type="protein sequence ID" value="TLD69902.1"/>
    <property type="molecule type" value="Genomic_DNA"/>
</dbReference>
<dbReference type="CDD" id="cd16027">
    <property type="entry name" value="SGSH"/>
    <property type="match status" value="1"/>
</dbReference>
<accession>A0A5R8KC74</accession>
<reference evidence="5 6" key="1">
    <citation type="submission" date="2019-05" db="EMBL/GenBank/DDBJ databases">
        <title>Verrucobacter flavum gen. nov., sp. nov. a new member of the family Verrucomicrobiaceae.</title>
        <authorList>
            <person name="Szuroczki S."/>
            <person name="Abbaszade G."/>
            <person name="Szabo A."/>
            <person name="Felfoldi T."/>
            <person name="Schumann P."/>
            <person name="Boka K."/>
            <person name="Keki Z."/>
            <person name="Toumi M."/>
            <person name="Toth E."/>
        </authorList>
    </citation>
    <scope>NUCLEOTIDE SEQUENCE [LARGE SCALE GENOMIC DNA]</scope>
    <source>
        <strain evidence="5 6">MG-N-17</strain>
    </source>
</reference>
<dbReference type="Pfam" id="PF00884">
    <property type="entry name" value="Sulfatase"/>
    <property type="match status" value="1"/>
</dbReference>
<dbReference type="InterPro" id="IPR024607">
    <property type="entry name" value="Sulfatase_CS"/>
</dbReference>
<evidence type="ECO:0000259" key="4">
    <source>
        <dbReference type="Pfam" id="PF00884"/>
    </source>
</evidence>
<dbReference type="Proteomes" id="UP000306196">
    <property type="component" value="Unassembled WGS sequence"/>
</dbReference>
<evidence type="ECO:0000256" key="1">
    <source>
        <dbReference type="ARBA" id="ARBA00008779"/>
    </source>
</evidence>
<keyword evidence="3" id="KW-0472">Membrane</keyword>
<protein>
    <submittedName>
        <fullName evidence="5">Sulfatase</fullName>
    </submittedName>
</protein>